<reference evidence="10" key="1">
    <citation type="submission" date="2020-11" db="EMBL/GenBank/DDBJ databases">
        <authorList>
            <person name="Tran Van P."/>
        </authorList>
    </citation>
    <scope>NUCLEOTIDE SEQUENCE</scope>
</reference>
<gene>
    <name evidence="10" type="ORF">TCEB3V08_LOCUS5324</name>
</gene>
<name>A0A7R9CP42_TIMCR</name>
<protein>
    <recommendedName>
        <fullName evidence="9">RNA polymerase II subunit A C-terminal domain phosphatase SSU72</fullName>
        <shortName evidence="9">CTD phosphatase SSU72</shortName>
        <ecNumber evidence="9">3.1.3.16</ecNumber>
    </recommendedName>
</protein>
<accession>A0A7R9CP42</accession>
<keyword evidence="5 9" id="KW-0904">Protein phosphatase</keyword>
<evidence type="ECO:0000256" key="4">
    <source>
        <dbReference type="ARBA" id="ARBA00022801"/>
    </source>
</evidence>
<comment type="catalytic activity">
    <reaction evidence="7 9">
        <text>O-phospho-L-seryl-[protein] + H2O = L-seryl-[protein] + phosphate</text>
        <dbReference type="Rhea" id="RHEA:20629"/>
        <dbReference type="Rhea" id="RHEA-COMP:9863"/>
        <dbReference type="Rhea" id="RHEA-COMP:11604"/>
        <dbReference type="ChEBI" id="CHEBI:15377"/>
        <dbReference type="ChEBI" id="CHEBI:29999"/>
        <dbReference type="ChEBI" id="CHEBI:43474"/>
        <dbReference type="ChEBI" id="CHEBI:83421"/>
        <dbReference type="EC" id="3.1.3.16"/>
    </reaction>
</comment>
<keyword evidence="4 9" id="KW-0378">Hydrolase</keyword>
<dbReference type="Pfam" id="PF04722">
    <property type="entry name" value="Ssu72"/>
    <property type="match status" value="1"/>
</dbReference>
<dbReference type="EC" id="3.1.3.16" evidence="9"/>
<dbReference type="AlphaFoldDB" id="A0A7R9CP42"/>
<evidence type="ECO:0000256" key="5">
    <source>
        <dbReference type="ARBA" id="ARBA00022912"/>
    </source>
</evidence>
<evidence type="ECO:0000256" key="2">
    <source>
        <dbReference type="ARBA" id="ARBA00008978"/>
    </source>
</evidence>
<organism evidence="10">
    <name type="scientific">Timema cristinae</name>
    <name type="common">Walking stick</name>
    <dbReference type="NCBI Taxonomy" id="61476"/>
    <lineage>
        <taxon>Eukaryota</taxon>
        <taxon>Metazoa</taxon>
        <taxon>Ecdysozoa</taxon>
        <taxon>Arthropoda</taxon>
        <taxon>Hexapoda</taxon>
        <taxon>Insecta</taxon>
        <taxon>Pterygota</taxon>
        <taxon>Neoptera</taxon>
        <taxon>Polyneoptera</taxon>
        <taxon>Phasmatodea</taxon>
        <taxon>Timematodea</taxon>
        <taxon>Timematoidea</taxon>
        <taxon>Timematidae</taxon>
        <taxon>Timema</taxon>
    </lineage>
</organism>
<evidence type="ECO:0000256" key="7">
    <source>
        <dbReference type="ARBA" id="ARBA00047761"/>
    </source>
</evidence>
<comment type="function">
    <text evidence="9">Protein phosphatase that catalyzes the dephosphorylation of the C-terminal domain of RNA polymerase II. Plays a role in RNA processing and termination.</text>
</comment>
<sequence length="65" mass="7314">MPSGSGLKVAVICSSNMNRSMEAHAFLRQDDKHSNTHKNEQTQFISGYCSDDVSWLSKKAELPHY</sequence>
<dbReference type="GO" id="GO:0004722">
    <property type="term" value="F:protein serine/threonine phosphatase activity"/>
    <property type="evidence" value="ECO:0007669"/>
    <property type="project" value="UniProtKB-UniRule"/>
</dbReference>
<evidence type="ECO:0000256" key="9">
    <source>
        <dbReference type="RuleBase" id="RU369031"/>
    </source>
</evidence>
<dbReference type="Gene3D" id="3.40.50.2300">
    <property type="match status" value="1"/>
</dbReference>
<comment type="similarity">
    <text evidence="2 9">Belongs to the SSU72 phosphatase family.</text>
</comment>
<dbReference type="InterPro" id="IPR006811">
    <property type="entry name" value="RNA_pol_II_suA"/>
</dbReference>
<dbReference type="EMBL" id="OC317985">
    <property type="protein sequence ID" value="CAD7400054.1"/>
    <property type="molecule type" value="Genomic_DNA"/>
</dbReference>
<evidence type="ECO:0000256" key="8">
    <source>
        <dbReference type="ARBA" id="ARBA00048336"/>
    </source>
</evidence>
<evidence type="ECO:0000256" key="3">
    <source>
        <dbReference type="ARBA" id="ARBA00022664"/>
    </source>
</evidence>
<comment type="subcellular location">
    <subcellularLocation>
        <location evidence="1 9">Nucleus</location>
    </subcellularLocation>
</comment>
<proteinExistence type="inferred from homology"/>
<keyword evidence="3 9" id="KW-0507">mRNA processing</keyword>
<keyword evidence="6 9" id="KW-0539">Nucleus</keyword>
<dbReference type="GO" id="GO:0005634">
    <property type="term" value="C:nucleus"/>
    <property type="evidence" value="ECO:0007669"/>
    <property type="project" value="UniProtKB-SubCell"/>
</dbReference>
<evidence type="ECO:0000313" key="10">
    <source>
        <dbReference type="EMBL" id="CAD7400054.1"/>
    </source>
</evidence>
<evidence type="ECO:0000256" key="6">
    <source>
        <dbReference type="ARBA" id="ARBA00023242"/>
    </source>
</evidence>
<evidence type="ECO:0000256" key="1">
    <source>
        <dbReference type="ARBA" id="ARBA00004123"/>
    </source>
</evidence>
<dbReference type="GO" id="GO:0006397">
    <property type="term" value="P:mRNA processing"/>
    <property type="evidence" value="ECO:0007669"/>
    <property type="project" value="UniProtKB-KW"/>
</dbReference>
<comment type="catalytic activity">
    <reaction evidence="8 9">
        <text>O-phospho-L-threonyl-[protein] + H2O = L-threonyl-[protein] + phosphate</text>
        <dbReference type="Rhea" id="RHEA:47004"/>
        <dbReference type="Rhea" id="RHEA-COMP:11060"/>
        <dbReference type="Rhea" id="RHEA-COMP:11605"/>
        <dbReference type="ChEBI" id="CHEBI:15377"/>
        <dbReference type="ChEBI" id="CHEBI:30013"/>
        <dbReference type="ChEBI" id="CHEBI:43474"/>
        <dbReference type="ChEBI" id="CHEBI:61977"/>
        <dbReference type="EC" id="3.1.3.16"/>
    </reaction>
</comment>